<evidence type="ECO:0000313" key="12">
    <source>
        <dbReference type="EMBL" id="GMI09566.1"/>
    </source>
</evidence>
<evidence type="ECO:0000256" key="1">
    <source>
        <dbReference type="ARBA" id="ARBA00004448"/>
    </source>
</evidence>
<evidence type="ECO:0000256" key="8">
    <source>
        <dbReference type="ARBA" id="ARBA00023128"/>
    </source>
</evidence>
<keyword evidence="6" id="KW-0999">Mitochondrion inner membrane</keyword>
<comment type="subcellular location">
    <subcellularLocation>
        <location evidence="1">Mitochondrion inner membrane</location>
        <topology evidence="1">Multi-pass membrane protein</topology>
    </subcellularLocation>
</comment>
<dbReference type="GO" id="GO:0055085">
    <property type="term" value="P:transmembrane transport"/>
    <property type="evidence" value="ECO:0007669"/>
    <property type="project" value="InterPro"/>
</dbReference>
<dbReference type="SUPFAM" id="SSF103506">
    <property type="entry name" value="Mitochondrial carrier"/>
    <property type="match status" value="1"/>
</dbReference>
<keyword evidence="13" id="KW-1185">Reference proteome</keyword>
<evidence type="ECO:0000256" key="7">
    <source>
        <dbReference type="ARBA" id="ARBA00022989"/>
    </source>
</evidence>
<evidence type="ECO:0000256" key="3">
    <source>
        <dbReference type="ARBA" id="ARBA00022448"/>
    </source>
</evidence>
<comment type="similarity">
    <text evidence="2 11">Belongs to the mitochondrial carrier (TC 2.A.29) family.</text>
</comment>
<keyword evidence="7" id="KW-1133">Transmembrane helix</keyword>
<evidence type="ECO:0000256" key="10">
    <source>
        <dbReference type="PROSITE-ProRule" id="PRU00282"/>
    </source>
</evidence>
<feature type="repeat" description="Solcar" evidence="10">
    <location>
        <begin position="115"/>
        <end position="206"/>
    </location>
</feature>
<dbReference type="Gene3D" id="1.50.40.10">
    <property type="entry name" value="Mitochondrial carrier domain"/>
    <property type="match status" value="1"/>
</dbReference>
<name>A0A9W7FCD2_9STRA</name>
<protein>
    <submittedName>
        <fullName evidence="12">Uncharacterized protein</fullName>
    </submittedName>
</protein>
<feature type="repeat" description="Solcar" evidence="10">
    <location>
        <begin position="16"/>
        <end position="105"/>
    </location>
</feature>
<sequence>MLPPNPLALSPQKSVPQIAEPFVCGGTAAIMASCVIHPIDLAKVRMQIYGQLNPGKAVPAFPTIIGSMVKNDGVASIYKGLDAAIGRQMVYGTARIGLHRTLSDYLVKQNDGKPLNFGMKSISGMASGATAVCIGTPFDIALVRLQSDSMAEPELRRNYKNVFDALIRTAKEEGFGALYKGLAPNIFRGMSMNVGMLACYDQAKEFVGSINNDPTLTKKTTQMGASCIAGFTAALFSLPFDLIKSRLMSQQPLPCGNLPYSGIADCGLKILKSDGPIGLFAGFSAYYGRCAPHAMIILMSIESITQKYREFGGYA</sequence>
<dbReference type="PANTHER" id="PTHR45618">
    <property type="entry name" value="MITOCHONDRIAL DICARBOXYLATE CARRIER-RELATED"/>
    <property type="match status" value="1"/>
</dbReference>
<keyword evidence="4 10" id="KW-0812">Transmembrane</keyword>
<evidence type="ECO:0000256" key="4">
    <source>
        <dbReference type="ARBA" id="ARBA00022692"/>
    </source>
</evidence>
<keyword evidence="5" id="KW-0677">Repeat</keyword>
<dbReference type="Proteomes" id="UP001165122">
    <property type="component" value="Unassembled WGS sequence"/>
</dbReference>
<dbReference type="InterPro" id="IPR018108">
    <property type="entry name" value="MCP_transmembrane"/>
</dbReference>
<dbReference type="AlphaFoldDB" id="A0A9W7FCD2"/>
<dbReference type="PROSITE" id="PS50920">
    <property type="entry name" value="SOLCAR"/>
    <property type="match status" value="3"/>
</dbReference>
<proteinExistence type="inferred from homology"/>
<keyword evidence="3 11" id="KW-0813">Transport</keyword>
<keyword evidence="9 10" id="KW-0472">Membrane</keyword>
<dbReference type="InterPro" id="IPR050391">
    <property type="entry name" value="Mito_Metabolite_Transporter"/>
</dbReference>
<dbReference type="PRINTS" id="PR00926">
    <property type="entry name" value="MITOCARRIER"/>
</dbReference>
<dbReference type="Pfam" id="PF00153">
    <property type="entry name" value="Mito_carr"/>
    <property type="match status" value="3"/>
</dbReference>
<gene>
    <name evidence="12" type="ORF">TrLO_g1306</name>
</gene>
<evidence type="ECO:0000256" key="11">
    <source>
        <dbReference type="RuleBase" id="RU000488"/>
    </source>
</evidence>
<keyword evidence="8" id="KW-0496">Mitochondrion</keyword>
<evidence type="ECO:0000256" key="6">
    <source>
        <dbReference type="ARBA" id="ARBA00022792"/>
    </source>
</evidence>
<dbReference type="EMBL" id="BRXW01000138">
    <property type="protein sequence ID" value="GMI09566.1"/>
    <property type="molecule type" value="Genomic_DNA"/>
</dbReference>
<dbReference type="InterPro" id="IPR002067">
    <property type="entry name" value="MCP"/>
</dbReference>
<comment type="caution">
    <text evidence="12">The sequence shown here is derived from an EMBL/GenBank/DDBJ whole genome shotgun (WGS) entry which is preliminary data.</text>
</comment>
<evidence type="ECO:0000256" key="9">
    <source>
        <dbReference type="ARBA" id="ARBA00023136"/>
    </source>
</evidence>
<dbReference type="FunFam" id="1.50.40.10:FF:000009">
    <property type="entry name" value="Mitochondrial 2-oxoglutarate/malate carrier protein"/>
    <property type="match status" value="1"/>
</dbReference>
<dbReference type="GO" id="GO:0005743">
    <property type="term" value="C:mitochondrial inner membrane"/>
    <property type="evidence" value="ECO:0007669"/>
    <property type="project" value="UniProtKB-SubCell"/>
</dbReference>
<feature type="repeat" description="Solcar" evidence="10">
    <location>
        <begin position="217"/>
        <end position="307"/>
    </location>
</feature>
<evidence type="ECO:0000256" key="2">
    <source>
        <dbReference type="ARBA" id="ARBA00006375"/>
    </source>
</evidence>
<dbReference type="OrthoDB" id="756301at2759"/>
<reference evidence="13" key="1">
    <citation type="journal article" date="2023" name="Commun. Biol.">
        <title>Genome analysis of Parmales, the sister group of diatoms, reveals the evolutionary specialization of diatoms from phago-mixotrophs to photoautotrophs.</title>
        <authorList>
            <person name="Ban H."/>
            <person name="Sato S."/>
            <person name="Yoshikawa S."/>
            <person name="Yamada K."/>
            <person name="Nakamura Y."/>
            <person name="Ichinomiya M."/>
            <person name="Sato N."/>
            <person name="Blanc-Mathieu R."/>
            <person name="Endo H."/>
            <person name="Kuwata A."/>
            <person name="Ogata H."/>
        </authorList>
    </citation>
    <scope>NUCLEOTIDE SEQUENCE [LARGE SCALE GENOMIC DNA]</scope>
    <source>
        <strain evidence="13">NIES 3700</strain>
    </source>
</reference>
<evidence type="ECO:0000256" key="5">
    <source>
        <dbReference type="ARBA" id="ARBA00022737"/>
    </source>
</evidence>
<dbReference type="InterPro" id="IPR023395">
    <property type="entry name" value="MCP_dom_sf"/>
</dbReference>
<evidence type="ECO:0000313" key="13">
    <source>
        <dbReference type="Proteomes" id="UP001165122"/>
    </source>
</evidence>
<organism evidence="12 13">
    <name type="scientific">Triparma laevis f. longispina</name>
    <dbReference type="NCBI Taxonomy" id="1714387"/>
    <lineage>
        <taxon>Eukaryota</taxon>
        <taxon>Sar</taxon>
        <taxon>Stramenopiles</taxon>
        <taxon>Ochrophyta</taxon>
        <taxon>Bolidophyceae</taxon>
        <taxon>Parmales</taxon>
        <taxon>Triparmaceae</taxon>
        <taxon>Triparma</taxon>
    </lineage>
</organism>
<accession>A0A9W7FCD2</accession>